<dbReference type="PANTHER" id="PTHR43293:SF3">
    <property type="entry name" value="CHOLESTEROL RING-CLEAVING HYDROLASE IPDB SUBUNIT"/>
    <property type="match status" value="1"/>
</dbReference>
<dbReference type="STRING" id="1121400.SAMN02746065_12733"/>
<dbReference type="RefSeq" id="WP_084071405.1">
    <property type="nucleotide sequence ID" value="NZ_FWXY01000027.1"/>
</dbReference>
<proteinExistence type="predicted"/>
<reference evidence="1 2" key="1">
    <citation type="submission" date="2017-04" db="EMBL/GenBank/DDBJ databases">
        <authorList>
            <person name="Afonso C.L."/>
            <person name="Miller P.J."/>
            <person name="Scott M.A."/>
            <person name="Spackman E."/>
            <person name="Goraichik I."/>
            <person name="Dimitrov K.M."/>
            <person name="Suarez D.L."/>
            <person name="Swayne D.E."/>
        </authorList>
    </citation>
    <scope>NUCLEOTIDE SEQUENCE [LARGE SCALE GENOMIC DNA]</scope>
    <source>
        <strain evidence="1 2">DSM 3385</strain>
    </source>
</reference>
<dbReference type="AlphaFoldDB" id="A0A1W2E9L2"/>
<dbReference type="InterPro" id="IPR004165">
    <property type="entry name" value="CoA_trans_fam_I"/>
</dbReference>
<dbReference type="Gene3D" id="3.40.1080.10">
    <property type="entry name" value="Glutaconate Coenzyme A-transferase"/>
    <property type="match status" value="1"/>
</dbReference>
<dbReference type="InterPro" id="IPR037171">
    <property type="entry name" value="NagB/RpiA_transferase-like"/>
</dbReference>
<evidence type="ECO:0000313" key="1">
    <source>
        <dbReference type="EMBL" id="SMD06469.1"/>
    </source>
</evidence>
<keyword evidence="1" id="KW-0808">Transferase</keyword>
<keyword evidence="2" id="KW-1185">Reference proteome</keyword>
<name>A0A1W2E9L2_9BACT</name>
<gene>
    <name evidence="1" type="ORF">SAMN02746065_12733</name>
</gene>
<organism evidence="1 2">
    <name type="scientific">Desulfocicer vacuolatum DSM 3385</name>
    <dbReference type="NCBI Taxonomy" id="1121400"/>
    <lineage>
        <taxon>Bacteria</taxon>
        <taxon>Pseudomonadati</taxon>
        <taxon>Thermodesulfobacteriota</taxon>
        <taxon>Desulfobacteria</taxon>
        <taxon>Desulfobacterales</taxon>
        <taxon>Desulfobacteraceae</taxon>
        <taxon>Desulfocicer</taxon>
    </lineage>
</organism>
<dbReference type="SUPFAM" id="SSF100950">
    <property type="entry name" value="NagB/RpiA/CoA transferase-like"/>
    <property type="match status" value="1"/>
</dbReference>
<dbReference type="Proteomes" id="UP000192418">
    <property type="component" value="Unassembled WGS sequence"/>
</dbReference>
<evidence type="ECO:0000313" key="2">
    <source>
        <dbReference type="Proteomes" id="UP000192418"/>
    </source>
</evidence>
<protein>
    <submittedName>
        <fullName evidence="1">Glutaconate CoA-transferase subunit B</fullName>
    </submittedName>
</protein>
<sequence length="264" mass="28559">MTDYATDFSPGEMIVTAGARQLENNKVIFAGTGLPMVGITLAQLTSGPGIIPVFEAGAVGPTLDRGLPLSVGDSRTTSRANYIQGLNSAFELTQRGFIDIGFIGGAEVDPYGNLNSTMIGDFPQNYMKPVVRLPGSGGAGDMSCSCTYTILIVQHEPRRFVEKLQYCTSMGHMDGSKDARKKAGLQGKGPKRVITTKALMGFDDETKRMKILATMPGETVQSVQDATGFELMVDKDVYEFAPPTQTEIKLIREVIDPTQIFCKR</sequence>
<dbReference type="GO" id="GO:0008410">
    <property type="term" value="F:CoA-transferase activity"/>
    <property type="evidence" value="ECO:0007669"/>
    <property type="project" value="InterPro"/>
</dbReference>
<dbReference type="OrthoDB" id="9813111at2"/>
<dbReference type="Pfam" id="PF01144">
    <property type="entry name" value="CoA_trans"/>
    <property type="match status" value="1"/>
</dbReference>
<dbReference type="SMART" id="SM00882">
    <property type="entry name" value="CoA_trans"/>
    <property type="match status" value="1"/>
</dbReference>
<dbReference type="PANTHER" id="PTHR43293">
    <property type="entry name" value="ACETATE COA-TRANSFERASE YDIF"/>
    <property type="match status" value="1"/>
</dbReference>
<dbReference type="EMBL" id="FWXY01000027">
    <property type="protein sequence ID" value="SMD06469.1"/>
    <property type="molecule type" value="Genomic_DNA"/>
</dbReference>
<accession>A0A1W2E9L2</accession>